<protein>
    <submittedName>
        <fullName evidence="1">Uncharacterized protein</fullName>
    </submittedName>
</protein>
<comment type="caution">
    <text evidence="1">The sequence shown here is derived from an EMBL/GenBank/DDBJ whole genome shotgun (WGS) entry which is preliminary data.</text>
</comment>
<sequence>NVLPRNWIPMPRDDRGNDVSVHMVSLESSSSEYHDVVERFQQSLDSKHNIVSVETDTESLSLPGLPNCENRKWKEM</sequence>
<dbReference type="Proteomes" id="UP001163046">
    <property type="component" value="Unassembled WGS sequence"/>
</dbReference>
<keyword evidence="2" id="KW-1185">Reference proteome</keyword>
<gene>
    <name evidence="1" type="ORF">OS493_039105</name>
</gene>
<feature type="non-terminal residue" evidence="1">
    <location>
        <position position="76"/>
    </location>
</feature>
<dbReference type="EMBL" id="MU826978">
    <property type="protein sequence ID" value="KAJ7369421.1"/>
    <property type="molecule type" value="Genomic_DNA"/>
</dbReference>
<dbReference type="OrthoDB" id="6133115at2759"/>
<accession>A0A9W9YTZ6</accession>
<dbReference type="AlphaFoldDB" id="A0A9W9YTZ6"/>
<evidence type="ECO:0000313" key="2">
    <source>
        <dbReference type="Proteomes" id="UP001163046"/>
    </source>
</evidence>
<name>A0A9W9YTZ6_9CNID</name>
<feature type="non-terminal residue" evidence="1">
    <location>
        <position position="1"/>
    </location>
</feature>
<reference evidence="1" key="1">
    <citation type="submission" date="2023-01" db="EMBL/GenBank/DDBJ databases">
        <title>Genome assembly of the deep-sea coral Lophelia pertusa.</title>
        <authorList>
            <person name="Herrera S."/>
            <person name="Cordes E."/>
        </authorList>
    </citation>
    <scope>NUCLEOTIDE SEQUENCE</scope>
    <source>
        <strain evidence="1">USNM1676648</strain>
        <tissue evidence="1">Polyp</tissue>
    </source>
</reference>
<proteinExistence type="predicted"/>
<evidence type="ECO:0000313" key="1">
    <source>
        <dbReference type="EMBL" id="KAJ7369421.1"/>
    </source>
</evidence>
<organism evidence="1 2">
    <name type="scientific">Desmophyllum pertusum</name>
    <dbReference type="NCBI Taxonomy" id="174260"/>
    <lineage>
        <taxon>Eukaryota</taxon>
        <taxon>Metazoa</taxon>
        <taxon>Cnidaria</taxon>
        <taxon>Anthozoa</taxon>
        <taxon>Hexacorallia</taxon>
        <taxon>Scleractinia</taxon>
        <taxon>Caryophylliina</taxon>
        <taxon>Caryophylliidae</taxon>
        <taxon>Desmophyllum</taxon>
    </lineage>
</organism>